<keyword evidence="5" id="KW-1185">Reference proteome</keyword>
<organism evidence="4 5">
    <name type="scientific">Melanomma pulvis-pyrius CBS 109.77</name>
    <dbReference type="NCBI Taxonomy" id="1314802"/>
    <lineage>
        <taxon>Eukaryota</taxon>
        <taxon>Fungi</taxon>
        <taxon>Dikarya</taxon>
        <taxon>Ascomycota</taxon>
        <taxon>Pezizomycotina</taxon>
        <taxon>Dothideomycetes</taxon>
        <taxon>Pleosporomycetidae</taxon>
        <taxon>Pleosporales</taxon>
        <taxon>Melanommataceae</taxon>
        <taxon>Melanomma</taxon>
    </lineage>
</organism>
<dbReference type="InterPro" id="IPR050300">
    <property type="entry name" value="GDXG_lipolytic_enzyme"/>
</dbReference>
<keyword evidence="2" id="KW-0472">Membrane</keyword>
<proteinExistence type="predicted"/>
<accession>A0A6A6XDR0</accession>
<feature type="transmembrane region" description="Helical" evidence="2">
    <location>
        <begin position="48"/>
        <end position="69"/>
    </location>
</feature>
<feature type="transmembrane region" description="Helical" evidence="2">
    <location>
        <begin position="12"/>
        <end position="36"/>
    </location>
</feature>
<evidence type="ECO:0000259" key="3">
    <source>
        <dbReference type="Pfam" id="PF07859"/>
    </source>
</evidence>
<dbReference type="AlphaFoldDB" id="A0A6A6XDR0"/>
<dbReference type="OrthoDB" id="408631at2759"/>
<keyword evidence="2" id="KW-1133">Transmembrane helix</keyword>
<gene>
    <name evidence="4" type="ORF">K505DRAFT_241725</name>
</gene>
<dbReference type="SUPFAM" id="SSF53474">
    <property type="entry name" value="alpha/beta-Hydrolases"/>
    <property type="match status" value="1"/>
</dbReference>
<dbReference type="Proteomes" id="UP000799757">
    <property type="component" value="Unassembled WGS sequence"/>
</dbReference>
<evidence type="ECO:0000313" key="5">
    <source>
        <dbReference type="Proteomes" id="UP000799757"/>
    </source>
</evidence>
<dbReference type="PANTHER" id="PTHR48081:SF2">
    <property type="entry name" value="ALPHA_BETA-HYDROLASE"/>
    <property type="match status" value="1"/>
</dbReference>
<dbReference type="Pfam" id="PF07859">
    <property type="entry name" value="Abhydrolase_3"/>
    <property type="match status" value="1"/>
</dbReference>
<protein>
    <submittedName>
        <fullName evidence="4">Alpha/beta-hydrolase</fullName>
    </submittedName>
</protein>
<dbReference type="GO" id="GO:0016787">
    <property type="term" value="F:hydrolase activity"/>
    <property type="evidence" value="ECO:0007669"/>
    <property type="project" value="UniProtKB-KW"/>
</dbReference>
<dbReference type="EMBL" id="MU001884">
    <property type="protein sequence ID" value="KAF2794629.1"/>
    <property type="molecule type" value="Genomic_DNA"/>
</dbReference>
<evidence type="ECO:0000256" key="1">
    <source>
        <dbReference type="ARBA" id="ARBA00022801"/>
    </source>
</evidence>
<feature type="domain" description="Alpha/beta hydrolase fold-3" evidence="3">
    <location>
        <begin position="164"/>
        <end position="377"/>
    </location>
</feature>
<dbReference type="PANTHER" id="PTHR48081">
    <property type="entry name" value="AB HYDROLASE SUPERFAMILY PROTEIN C4A8.06C"/>
    <property type="match status" value="1"/>
</dbReference>
<name>A0A6A6XDR0_9PLEO</name>
<feature type="transmembrane region" description="Helical" evidence="2">
    <location>
        <begin position="93"/>
        <end position="114"/>
    </location>
</feature>
<keyword evidence="2" id="KW-0812">Transmembrane</keyword>
<sequence>MILGQISYLDCVVYLVFLAPQLLIHVGLIQTITWLLGAFPSLGKPQSVSTFEIFIFTTVQVFVLPYEFFRGRYIIPYEHRDPFVRRATIFQDIVIRCVRFAFAFMPASLGRVFFSKPVALPFLRFRMLRHGIVTAPLRWTEISRPGLRGIWVVSNQLEQPDIIVYYCHGGGFSMGSGYFYLEFLLAWVSLLKESGYRNPALFALEYTLVPDAVYPTQLQETLAGYEYVLSIARDSSRICVGGDSAGATLILSFLLYITDNPELRHQKPGLAVMISPWVTIVSRNNRNTASDYLNSSSLELYGRQYVGQKVPTDDPLVSPGNCKDLRKWTDASPEKGWIFLYGSEEVLGPETRGLISMLKSGGVDVKVCEERAGIHAWPVASLYLGETKEERLHGLQNIVKTTRDRIL</sequence>
<evidence type="ECO:0000256" key="2">
    <source>
        <dbReference type="SAM" id="Phobius"/>
    </source>
</evidence>
<dbReference type="Gene3D" id="3.40.50.1820">
    <property type="entry name" value="alpha/beta hydrolase"/>
    <property type="match status" value="1"/>
</dbReference>
<dbReference type="InterPro" id="IPR029058">
    <property type="entry name" value="AB_hydrolase_fold"/>
</dbReference>
<reference evidence="4" key="1">
    <citation type="journal article" date="2020" name="Stud. Mycol.">
        <title>101 Dothideomycetes genomes: a test case for predicting lifestyles and emergence of pathogens.</title>
        <authorList>
            <person name="Haridas S."/>
            <person name="Albert R."/>
            <person name="Binder M."/>
            <person name="Bloem J."/>
            <person name="Labutti K."/>
            <person name="Salamov A."/>
            <person name="Andreopoulos B."/>
            <person name="Baker S."/>
            <person name="Barry K."/>
            <person name="Bills G."/>
            <person name="Bluhm B."/>
            <person name="Cannon C."/>
            <person name="Castanera R."/>
            <person name="Culley D."/>
            <person name="Daum C."/>
            <person name="Ezra D."/>
            <person name="Gonzalez J."/>
            <person name="Henrissat B."/>
            <person name="Kuo A."/>
            <person name="Liang C."/>
            <person name="Lipzen A."/>
            <person name="Lutzoni F."/>
            <person name="Magnuson J."/>
            <person name="Mondo S."/>
            <person name="Nolan M."/>
            <person name="Ohm R."/>
            <person name="Pangilinan J."/>
            <person name="Park H.-J."/>
            <person name="Ramirez L."/>
            <person name="Alfaro M."/>
            <person name="Sun H."/>
            <person name="Tritt A."/>
            <person name="Yoshinaga Y."/>
            <person name="Zwiers L.-H."/>
            <person name="Turgeon B."/>
            <person name="Goodwin S."/>
            <person name="Spatafora J."/>
            <person name="Crous P."/>
            <person name="Grigoriev I."/>
        </authorList>
    </citation>
    <scope>NUCLEOTIDE SEQUENCE</scope>
    <source>
        <strain evidence="4">CBS 109.77</strain>
    </source>
</reference>
<keyword evidence="1 4" id="KW-0378">Hydrolase</keyword>
<dbReference type="InterPro" id="IPR013094">
    <property type="entry name" value="AB_hydrolase_3"/>
</dbReference>
<evidence type="ECO:0000313" key="4">
    <source>
        <dbReference type="EMBL" id="KAF2794629.1"/>
    </source>
</evidence>